<sequence length="428" mass="46059">MSSSVLCTLHTPLTGQSQFSNSEGQDPCTVAAKVGQICDPKSFIPAIGPGQFYGPTGNNTEPETNPCTCSTVYFSLLTVCSACQAADTALWQDFSAPCITPSPFVLLFFFVEKVEIRHTHEDPLLHYLQASPFLIGPIFQSCLQTNGSINFAAIVADHHILLTEADIVGPSSSAAAATETSKPTSPVSASNSAIASPSIHRQNTGLIIGAVVGPVAFLALLALCTGWWYLRRKSNSTRHRQNDKEESAEVKSSALLETIVEPFIASAHHSIPPSLSKGRLSAQSSDQEIRTHARHASVPVQDISKRLTGATVNSEHRLSAPSLPLNGPAYVHDARMLDVETRPTSMSMHLQPPGHGRLDSMGQVVSETSTSTHDQTSMLESELREMRARVEMLTSEMSQITHMNRYMEVPPAYDSGNNEVAGHGTQSG</sequence>
<feature type="region of interest" description="Disordered" evidence="1">
    <location>
        <begin position="174"/>
        <end position="194"/>
    </location>
</feature>
<evidence type="ECO:0000256" key="2">
    <source>
        <dbReference type="SAM" id="Phobius"/>
    </source>
</evidence>
<keyword evidence="2" id="KW-0812">Transmembrane</keyword>
<comment type="caution">
    <text evidence="3">The sequence shown here is derived from an EMBL/GenBank/DDBJ whole genome shotgun (WGS) entry which is preliminary data.</text>
</comment>
<keyword evidence="2" id="KW-1133">Transmembrane helix</keyword>
<evidence type="ECO:0000313" key="3">
    <source>
        <dbReference type="EMBL" id="KAF5343926.1"/>
    </source>
</evidence>
<evidence type="ECO:0000313" key="4">
    <source>
        <dbReference type="Proteomes" id="UP000559256"/>
    </source>
</evidence>
<dbReference type="CDD" id="cd12087">
    <property type="entry name" value="TM_EGFR-like"/>
    <property type="match status" value="1"/>
</dbReference>
<feature type="transmembrane region" description="Helical" evidence="2">
    <location>
        <begin position="206"/>
        <end position="230"/>
    </location>
</feature>
<feature type="region of interest" description="Disordered" evidence="1">
    <location>
        <begin position="270"/>
        <end position="302"/>
    </location>
</feature>
<keyword evidence="2" id="KW-0472">Membrane</keyword>
<dbReference type="OrthoDB" id="2576311at2759"/>
<evidence type="ECO:0000256" key="1">
    <source>
        <dbReference type="SAM" id="MobiDB-lite"/>
    </source>
</evidence>
<accession>A0A8H5CLE1</accession>
<keyword evidence="4" id="KW-1185">Reference proteome</keyword>
<proteinExistence type="predicted"/>
<gene>
    <name evidence="3" type="ORF">D9758_012120</name>
</gene>
<dbReference type="EMBL" id="JAACJM010000131">
    <property type="protein sequence ID" value="KAF5343926.1"/>
    <property type="molecule type" value="Genomic_DNA"/>
</dbReference>
<dbReference type="Proteomes" id="UP000559256">
    <property type="component" value="Unassembled WGS sequence"/>
</dbReference>
<protein>
    <submittedName>
        <fullName evidence="3">Uncharacterized protein</fullName>
    </submittedName>
</protein>
<organism evidence="3 4">
    <name type="scientific">Tetrapyrgos nigripes</name>
    <dbReference type="NCBI Taxonomy" id="182062"/>
    <lineage>
        <taxon>Eukaryota</taxon>
        <taxon>Fungi</taxon>
        <taxon>Dikarya</taxon>
        <taxon>Basidiomycota</taxon>
        <taxon>Agaricomycotina</taxon>
        <taxon>Agaricomycetes</taxon>
        <taxon>Agaricomycetidae</taxon>
        <taxon>Agaricales</taxon>
        <taxon>Marasmiineae</taxon>
        <taxon>Marasmiaceae</taxon>
        <taxon>Tetrapyrgos</taxon>
    </lineage>
</organism>
<reference evidence="3 4" key="1">
    <citation type="journal article" date="2020" name="ISME J.">
        <title>Uncovering the hidden diversity of litter-decomposition mechanisms in mushroom-forming fungi.</title>
        <authorList>
            <person name="Floudas D."/>
            <person name="Bentzer J."/>
            <person name="Ahren D."/>
            <person name="Johansson T."/>
            <person name="Persson P."/>
            <person name="Tunlid A."/>
        </authorList>
    </citation>
    <scope>NUCLEOTIDE SEQUENCE [LARGE SCALE GENOMIC DNA]</scope>
    <source>
        <strain evidence="3 4">CBS 291.85</strain>
    </source>
</reference>
<dbReference type="AlphaFoldDB" id="A0A8H5CLE1"/>
<name>A0A8H5CLE1_9AGAR</name>